<keyword evidence="1 4" id="KW-0963">Cytoplasm</keyword>
<dbReference type="EMBL" id="FWWZ01000001">
    <property type="protein sequence ID" value="SMC08845.1"/>
    <property type="molecule type" value="Genomic_DNA"/>
</dbReference>
<dbReference type="GO" id="GO:0004057">
    <property type="term" value="F:arginyl-tRNA--protein transferase activity"/>
    <property type="evidence" value="ECO:0007669"/>
    <property type="project" value="InterPro"/>
</dbReference>
<comment type="catalytic activity">
    <reaction evidence="4">
        <text>N-terminal L-aspartyl-[protein] + L-leucyl-tRNA(Leu) = N-terminal L-leucyl-L-aspartyl-[protein] + tRNA(Leu) + H(+)</text>
        <dbReference type="Rhea" id="RHEA:50420"/>
        <dbReference type="Rhea" id="RHEA-COMP:9613"/>
        <dbReference type="Rhea" id="RHEA-COMP:9622"/>
        <dbReference type="Rhea" id="RHEA-COMP:12669"/>
        <dbReference type="Rhea" id="RHEA-COMP:12674"/>
        <dbReference type="ChEBI" id="CHEBI:15378"/>
        <dbReference type="ChEBI" id="CHEBI:64720"/>
        <dbReference type="ChEBI" id="CHEBI:78442"/>
        <dbReference type="ChEBI" id="CHEBI:78494"/>
        <dbReference type="ChEBI" id="CHEBI:133042"/>
        <dbReference type="EC" id="2.3.2.29"/>
    </reaction>
</comment>
<feature type="domain" description="N-end aminoacyl transferase N-terminal" evidence="5">
    <location>
        <begin position="17"/>
        <end position="86"/>
    </location>
</feature>
<dbReference type="NCBIfam" id="NF002346">
    <property type="entry name" value="PRK01305.2-3"/>
    <property type="match status" value="1"/>
</dbReference>
<dbReference type="OrthoDB" id="9782022at2"/>
<sequence>MKKFEDLFSVDFCTLDYECAYLPDKTTRMYYRYIPNATKELASELIKRGWRRFGNSYFHPICKGCNECKNIRIDAFNFKPSRSQKRAIKKNHNTNIYIQKPSLTYEHVELYNRYHKFKEQKSGWKYNEIDLQTYYEEFVVGAHDFGKEVLYFVDNRLIAVDLIDILNDGISSIYFFYDPAYEKLSLGIYSLLIQINLARNLGLQWIYLGYWVNGCPSFAYKKSFKPYQLLDGFPPLEIAPHWEERD</sequence>
<dbReference type="Pfam" id="PF04376">
    <property type="entry name" value="ATE_N"/>
    <property type="match status" value="1"/>
</dbReference>
<comment type="similarity">
    <text evidence="4">Belongs to the R-transferase family. Bpt subfamily.</text>
</comment>
<keyword evidence="3 4" id="KW-0012">Acyltransferase</keyword>
<feature type="domain" description="N-end rule aminoacyl transferase C-terminal" evidence="6">
    <location>
        <begin position="106"/>
        <end position="231"/>
    </location>
</feature>
<evidence type="ECO:0000256" key="1">
    <source>
        <dbReference type="ARBA" id="ARBA00022490"/>
    </source>
</evidence>
<gene>
    <name evidence="4" type="primary">bpt</name>
    <name evidence="7" type="ORF">SAMN05660197_0619</name>
</gene>
<dbReference type="RefSeq" id="WP_084275105.1">
    <property type="nucleotide sequence ID" value="NZ_AP026671.1"/>
</dbReference>
<evidence type="ECO:0000256" key="3">
    <source>
        <dbReference type="ARBA" id="ARBA00023315"/>
    </source>
</evidence>
<dbReference type="Pfam" id="PF04377">
    <property type="entry name" value="ATE_C"/>
    <property type="match status" value="1"/>
</dbReference>
<keyword evidence="2 4" id="KW-0808">Transferase</keyword>
<reference evidence="8" key="1">
    <citation type="submission" date="2017-04" db="EMBL/GenBank/DDBJ databases">
        <authorList>
            <person name="Varghese N."/>
            <person name="Submissions S."/>
        </authorList>
    </citation>
    <scope>NUCLEOTIDE SEQUENCE [LARGE SCALE GENOMIC DNA]</scope>
    <source>
        <strain evidence="8">DSM 16512</strain>
    </source>
</reference>
<dbReference type="GO" id="GO:0071596">
    <property type="term" value="P:ubiquitin-dependent protein catabolic process via the N-end rule pathway"/>
    <property type="evidence" value="ECO:0007669"/>
    <property type="project" value="InterPro"/>
</dbReference>
<evidence type="ECO:0000256" key="2">
    <source>
        <dbReference type="ARBA" id="ARBA00022679"/>
    </source>
</evidence>
<comment type="catalytic activity">
    <reaction evidence="4">
        <text>N-terminal L-glutamyl-[protein] + L-leucyl-tRNA(Leu) = N-terminal L-leucyl-L-glutamyl-[protein] + tRNA(Leu) + H(+)</text>
        <dbReference type="Rhea" id="RHEA:50412"/>
        <dbReference type="Rhea" id="RHEA-COMP:9613"/>
        <dbReference type="Rhea" id="RHEA-COMP:9622"/>
        <dbReference type="Rhea" id="RHEA-COMP:12664"/>
        <dbReference type="Rhea" id="RHEA-COMP:12668"/>
        <dbReference type="ChEBI" id="CHEBI:15378"/>
        <dbReference type="ChEBI" id="CHEBI:64721"/>
        <dbReference type="ChEBI" id="CHEBI:78442"/>
        <dbReference type="ChEBI" id="CHEBI:78494"/>
        <dbReference type="ChEBI" id="CHEBI:133041"/>
        <dbReference type="EC" id="2.3.2.29"/>
    </reaction>
</comment>
<dbReference type="GO" id="GO:0005737">
    <property type="term" value="C:cytoplasm"/>
    <property type="evidence" value="ECO:0007669"/>
    <property type="project" value="UniProtKB-SubCell"/>
</dbReference>
<evidence type="ECO:0000259" key="6">
    <source>
        <dbReference type="Pfam" id="PF04377"/>
    </source>
</evidence>
<organism evidence="7 8">
    <name type="scientific">Nitratiruptor tergarcus DSM 16512</name>
    <dbReference type="NCBI Taxonomy" id="1069081"/>
    <lineage>
        <taxon>Bacteria</taxon>
        <taxon>Pseudomonadati</taxon>
        <taxon>Campylobacterota</taxon>
        <taxon>Epsilonproteobacteria</taxon>
        <taxon>Nautiliales</taxon>
        <taxon>Nitratiruptoraceae</taxon>
        <taxon>Nitratiruptor</taxon>
    </lineage>
</organism>
<dbReference type="Proteomes" id="UP000192602">
    <property type="component" value="Unassembled WGS sequence"/>
</dbReference>
<dbReference type="AlphaFoldDB" id="A0A1W1WRK7"/>
<dbReference type="GO" id="GO:0008914">
    <property type="term" value="F:leucyl-tRNA--protein transferase activity"/>
    <property type="evidence" value="ECO:0007669"/>
    <property type="project" value="UniProtKB-UniRule"/>
</dbReference>
<dbReference type="NCBIfam" id="NF002344">
    <property type="entry name" value="PRK01305.2-1"/>
    <property type="match status" value="1"/>
</dbReference>
<comment type="subcellular location">
    <subcellularLocation>
        <location evidence="4">Cytoplasm</location>
    </subcellularLocation>
</comment>
<evidence type="ECO:0000313" key="7">
    <source>
        <dbReference type="EMBL" id="SMC08845.1"/>
    </source>
</evidence>
<proteinExistence type="inferred from homology"/>
<protein>
    <recommendedName>
        <fullName evidence="4">Aspartate/glutamate leucyltransferase</fullName>
        <ecNumber evidence="4">2.3.2.29</ecNumber>
    </recommendedName>
</protein>
<dbReference type="InterPro" id="IPR030700">
    <property type="entry name" value="N-end_Aminoacyl_Trfase"/>
</dbReference>
<dbReference type="HAMAP" id="MF_00689">
    <property type="entry name" value="Bpt"/>
    <property type="match status" value="1"/>
</dbReference>
<comment type="function">
    <text evidence="4">Functions in the N-end rule pathway of protein degradation where it conjugates Leu from its aminoacyl-tRNA to the N-termini of proteins containing an N-terminal aspartate or glutamate.</text>
</comment>
<name>A0A1W1WRK7_9BACT</name>
<dbReference type="InterPro" id="IPR007472">
    <property type="entry name" value="N-end_Aminoacyl_Trfase_C"/>
</dbReference>
<dbReference type="EC" id="2.3.2.29" evidence="4"/>
<evidence type="ECO:0000259" key="5">
    <source>
        <dbReference type="Pfam" id="PF04376"/>
    </source>
</evidence>
<evidence type="ECO:0000313" key="8">
    <source>
        <dbReference type="Proteomes" id="UP000192602"/>
    </source>
</evidence>
<dbReference type="PANTHER" id="PTHR21367:SF1">
    <property type="entry name" value="ARGINYL-TRNA--PROTEIN TRANSFERASE 1"/>
    <property type="match status" value="1"/>
</dbReference>
<accession>A0A1W1WRK7</accession>
<dbReference type="PANTHER" id="PTHR21367">
    <property type="entry name" value="ARGININE-TRNA-PROTEIN TRANSFERASE 1"/>
    <property type="match status" value="1"/>
</dbReference>
<dbReference type="PIRSF" id="PIRSF037208">
    <property type="entry name" value="ATE_pro_prd"/>
    <property type="match status" value="1"/>
</dbReference>
<dbReference type="InterPro" id="IPR017138">
    <property type="entry name" value="Asp_Glu_LeuTrfase"/>
</dbReference>
<dbReference type="InterPro" id="IPR016181">
    <property type="entry name" value="Acyl_CoA_acyltransferase"/>
</dbReference>
<evidence type="ECO:0000256" key="4">
    <source>
        <dbReference type="HAMAP-Rule" id="MF_00689"/>
    </source>
</evidence>
<keyword evidence="8" id="KW-1185">Reference proteome</keyword>
<dbReference type="InterPro" id="IPR007471">
    <property type="entry name" value="N-end_Aminoacyl_Trfase_N"/>
</dbReference>
<dbReference type="SUPFAM" id="SSF55729">
    <property type="entry name" value="Acyl-CoA N-acyltransferases (Nat)"/>
    <property type="match status" value="1"/>
</dbReference>